<accession>A0A4Q0ZJJ1</accession>
<gene>
    <name evidence="1" type="ORF">CRU90_09040</name>
</gene>
<reference evidence="1 2" key="1">
    <citation type="submission" date="2017-10" db="EMBL/GenBank/DDBJ databases">
        <title>Genomics of the genus Arcobacter.</title>
        <authorList>
            <person name="Perez-Cataluna A."/>
            <person name="Figueras M.J."/>
        </authorList>
    </citation>
    <scope>NUCLEOTIDE SEQUENCE [LARGE SCALE GENOMIC DNA]</scope>
    <source>
        <strain evidence="1 2">F26</strain>
    </source>
</reference>
<dbReference type="OrthoDB" id="9795390at2"/>
<evidence type="ECO:0000313" key="2">
    <source>
        <dbReference type="Proteomes" id="UP000290870"/>
    </source>
</evidence>
<dbReference type="EMBL" id="PDJZ01000009">
    <property type="protein sequence ID" value="RXJ83708.1"/>
    <property type="molecule type" value="Genomic_DNA"/>
</dbReference>
<evidence type="ECO:0008006" key="3">
    <source>
        <dbReference type="Google" id="ProtNLM"/>
    </source>
</evidence>
<dbReference type="RefSeq" id="WP_128986964.1">
    <property type="nucleotide sequence ID" value="NZ_PDJZ01000009.1"/>
</dbReference>
<dbReference type="PROSITE" id="PS51257">
    <property type="entry name" value="PROKAR_LIPOPROTEIN"/>
    <property type="match status" value="1"/>
</dbReference>
<organism evidence="1 2">
    <name type="scientific">Arcobacter cloacae</name>
    <dbReference type="NCBI Taxonomy" id="1054034"/>
    <lineage>
        <taxon>Bacteria</taxon>
        <taxon>Pseudomonadati</taxon>
        <taxon>Campylobacterota</taxon>
        <taxon>Epsilonproteobacteria</taxon>
        <taxon>Campylobacterales</taxon>
        <taxon>Arcobacteraceae</taxon>
        <taxon>Arcobacter</taxon>
    </lineage>
</organism>
<sequence length="170" mass="18568">MNKSKVLLLSAVCSLFIFTGCEKVQGPEVPQSKLTAGKVQQHISKGMYSSDVVKALGSPNIITKDRTGKTTWVYDKVSTYHSKTNGGLNFVRMNSNDFIISGGILAGTAAALKTGGQSNFLISAAALGLFTLFNTSSDYEYKTEQKTLTIVLDFDENEQLQNFSYMYSSF</sequence>
<dbReference type="Proteomes" id="UP000290870">
    <property type="component" value="Unassembled WGS sequence"/>
</dbReference>
<comment type="caution">
    <text evidence="1">The sequence shown here is derived from an EMBL/GenBank/DDBJ whole genome shotgun (WGS) entry which is preliminary data.</text>
</comment>
<evidence type="ECO:0000313" key="1">
    <source>
        <dbReference type="EMBL" id="RXJ83708.1"/>
    </source>
</evidence>
<dbReference type="AlphaFoldDB" id="A0A4Q0ZJJ1"/>
<name>A0A4Q0ZJJ1_9BACT</name>
<proteinExistence type="predicted"/>
<protein>
    <recommendedName>
        <fullName evidence="3">Lipoprotein SmpA/OmlA domain-containing protein</fullName>
    </recommendedName>
</protein>